<dbReference type="InterPro" id="IPR050951">
    <property type="entry name" value="Retrovirus_Pol_polyprotein"/>
</dbReference>
<evidence type="ECO:0000313" key="10">
    <source>
        <dbReference type="EMBL" id="CAF2025414.1"/>
    </source>
</evidence>
<dbReference type="SUPFAM" id="SSF56672">
    <property type="entry name" value="DNA/RNA polymerases"/>
    <property type="match status" value="1"/>
</dbReference>
<evidence type="ECO:0000259" key="9">
    <source>
        <dbReference type="Pfam" id="PF17917"/>
    </source>
</evidence>
<dbReference type="Proteomes" id="UP000663842">
    <property type="component" value="Unassembled WGS sequence"/>
</dbReference>
<keyword evidence="8" id="KW-0472">Membrane</keyword>
<dbReference type="EMBL" id="CAJNRG010001009">
    <property type="protein sequence ID" value="CAF2025414.1"/>
    <property type="molecule type" value="Genomic_DNA"/>
</dbReference>
<dbReference type="PANTHER" id="PTHR37984:SF5">
    <property type="entry name" value="PROTEIN NYNRIN-LIKE"/>
    <property type="match status" value="1"/>
</dbReference>
<reference evidence="11" key="1">
    <citation type="submission" date="2021-02" db="EMBL/GenBank/DDBJ databases">
        <authorList>
            <person name="Nowell W R."/>
        </authorList>
    </citation>
    <scope>NUCLEOTIDE SEQUENCE</scope>
</reference>
<dbReference type="InterPro" id="IPR043502">
    <property type="entry name" value="DNA/RNA_pol_sf"/>
</dbReference>
<comment type="caution">
    <text evidence="11">The sequence shown here is derived from an EMBL/GenBank/DDBJ whole genome shotgun (WGS) entry which is preliminary data.</text>
</comment>
<evidence type="ECO:0000313" key="12">
    <source>
        <dbReference type="EMBL" id="CAF4165498.1"/>
    </source>
</evidence>
<dbReference type="Pfam" id="PF17917">
    <property type="entry name" value="RT_RNaseH"/>
    <property type="match status" value="1"/>
</dbReference>
<feature type="transmembrane region" description="Helical" evidence="8">
    <location>
        <begin position="267"/>
        <end position="285"/>
    </location>
</feature>
<dbReference type="InterPro" id="IPR041373">
    <property type="entry name" value="RT_RNaseH"/>
</dbReference>
<keyword evidence="6" id="KW-0695">RNA-directed DNA polymerase</keyword>
<dbReference type="FunFam" id="3.10.20.370:FF:000001">
    <property type="entry name" value="Retrovirus-related Pol polyprotein from transposon 17.6-like protein"/>
    <property type="match status" value="1"/>
</dbReference>
<dbReference type="EMBL" id="CAJOBG010008201">
    <property type="protein sequence ID" value="CAF4237695.1"/>
    <property type="molecule type" value="Genomic_DNA"/>
</dbReference>
<organism evidence="11 14">
    <name type="scientific">Rotaria magnacalcarata</name>
    <dbReference type="NCBI Taxonomy" id="392030"/>
    <lineage>
        <taxon>Eukaryota</taxon>
        <taxon>Metazoa</taxon>
        <taxon>Spiralia</taxon>
        <taxon>Gnathifera</taxon>
        <taxon>Rotifera</taxon>
        <taxon>Eurotatoria</taxon>
        <taxon>Bdelloidea</taxon>
        <taxon>Philodinida</taxon>
        <taxon>Philodinidae</taxon>
        <taxon>Rotaria</taxon>
    </lineage>
</organism>
<dbReference type="GO" id="GO:0003964">
    <property type="term" value="F:RNA-directed DNA polymerase activity"/>
    <property type="evidence" value="ECO:0007669"/>
    <property type="project" value="UniProtKB-KW"/>
</dbReference>
<dbReference type="GO" id="GO:0004519">
    <property type="term" value="F:endonuclease activity"/>
    <property type="evidence" value="ECO:0007669"/>
    <property type="project" value="UniProtKB-KW"/>
</dbReference>
<dbReference type="Proteomes" id="UP000663887">
    <property type="component" value="Unassembled WGS sequence"/>
</dbReference>
<gene>
    <name evidence="13" type="ORF">OVN521_LOCUS28337</name>
    <name evidence="12" type="ORF">UXM345_LOCUS25956</name>
    <name evidence="11" type="ORF">WKI299_LOCUS24715</name>
    <name evidence="10" type="ORF">XDN619_LOCUS4519</name>
</gene>
<keyword evidence="4" id="KW-0255">Endonuclease</keyword>
<keyword evidence="3" id="KW-0540">Nuclease</keyword>
<feature type="compositionally biased region" description="Low complexity" evidence="7">
    <location>
        <begin position="195"/>
        <end position="209"/>
    </location>
</feature>
<evidence type="ECO:0000313" key="11">
    <source>
        <dbReference type="EMBL" id="CAF2122842.1"/>
    </source>
</evidence>
<evidence type="ECO:0000256" key="4">
    <source>
        <dbReference type="ARBA" id="ARBA00022759"/>
    </source>
</evidence>
<evidence type="ECO:0000313" key="13">
    <source>
        <dbReference type="EMBL" id="CAF4237695.1"/>
    </source>
</evidence>
<dbReference type="EMBL" id="CAJNRF010010662">
    <property type="protein sequence ID" value="CAF2122842.1"/>
    <property type="molecule type" value="Genomic_DNA"/>
</dbReference>
<evidence type="ECO:0000256" key="7">
    <source>
        <dbReference type="SAM" id="MobiDB-lite"/>
    </source>
</evidence>
<dbReference type="EMBL" id="CAJOBF010005147">
    <property type="protein sequence ID" value="CAF4165498.1"/>
    <property type="molecule type" value="Genomic_DNA"/>
</dbReference>
<dbReference type="PANTHER" id="PTHR37984">
    <property type="entry name" value="PROTEIN CBG26694"/>
    <property type="match status" value="1"/>
</dbReference>
<keyword evidence="2" id="KW-0548">Nucleotidyltransferase</keyword>
<evidence type="ECO:0000256" key="2">
    <source>
        <dbReference type="ARBA" id="ARBA00022695"/>
    </source>
</evidence>
<evidence type="ECO:0000256" key="8">
    <source>
        <dbReference type="SAM" id="Phobius"/>
    </source>
</evidence>
<keyword evidence="8" id="KW-1133">Transmembrane helix</keyword>
<dbReference type="Proteomes" id="UP000663866">
    <property type="component" value="Unassembled WGS sequence"/>
</dbReference>
<sequence>MYIIRTDASRVGIGTVLLQPSTSNNSTDSNSSSYRPVAFASRSLKPSEKNYSAIELEGLTIWWSTTQKFRSYIEGQRFILETDHITVIIVMKKRYHNSRIERWVTMLQQYDIIIKHISGKDNTTADALSRYHVDKPDVIEDESPHLITSSTQTDDKLINVVTTRSMTRKRPPSLHPTTLLPSTLSNISSPPPSALPSSTNTSSSSTDTFPSSIKNVQIRFDHNTLNQHQNRDPSIWKIKNTHPLDPKYTIDVHHVLSKFITRKSGQVLSLCYILSSLILNVLLAYHDSRFNGAHFGIKRTFYKVRDRFFLAEHV</sequence>
<name>A0A816VGT7_9BILA</name>
<keyword evidence="1" id="KW-0808">Transferase</keyword>
<protein>
    <recommendedName>
        <fullName evidence="9">Reverse transcriptase RNase H-like domain-containing protein</fullName>
    </recommendedName>
</protein>
<feature type="region of interest" description="Disordered" evidence="7">
    <location>
        <begin position="164"/>
        <end position="209"/>
    </location>
</feature>
<evidence type="ECO:0000313" key="15">
    <source>
        <dbReference type="Proteomes" id="UP000663866"/>
    </source>
</evidence>
<evidence type="ECO:0000256" key="6">
    <source>
        <dbReference type="ARBA" id="ARBA00022918"/>
    </source>
</evidence>
<evidence type="ECO:0000256" key="3">
    <source>
        <dbReference type="ARBA" id="ARBA00022722"/>
    </source>
</evidence>
<feature type="compositionally biased region" description="Low complexity" evidence="7">
    <location>
        <begin position="175"/>
        <end position="188"/>
    </location>
</feature>
<keyword evidence="8" id="KW-0812">Transmembrane</keyword>
<evidence type="ECO:0000256" key="5">
    <source>
        <dbReference type="ARBA" id="ARBA00022801"/>
    </source>
</evidence>
<dbReference type="CDD" id="cd09274">
    <property type="entry name" value="RNase_HI_RT_Ty3"/>
    <property type="match status" value="1"/>
</dbReference>
<evidence type="ECO:0000256" key="1">
    <source>
        <dbReference type="ARBA" id="ARBA00022679"/>
    </source>
</evidence>
<proteinExistence type="predicted"/>
<evidence type="ECO:0000313" key="14">
    <source>
        <dbReference type="Proteomes" id="UP000663856"/>
    </source>
</evidence>
<keyword evidence="5" id="KW-0378">Hydrolase</keyword>
<accession>A0A816VGT7</accession>
<feature type="domain" description="Reverse transcriptase RNase H-like" evidence="9">
    <location>
        <begin position="2"/>
        <end position="110"/>
    </location>
</feature>
<keyword evidence="15" id="KW-1185">Reference proteome</keyword>
<dbReference type="GO" id="GO:0016787">
    <property type="term" value="F:hydrolase activity"/>
    <property type="evidence" value="ECO:0007669"/>
    <property type="project" value="UniProtKB-KW"/>
</dbReference>
<dbReference type="AlphaFoldDB" id="A0A816VGT7"/>
<dbReference type="Proteomes" id="UP000663856">
    <property type="component" value="Unassembled WGS sequence"/>
</dbReference>